<name>A0A1H7RYF7_9ACTN</name>
<dbReference type="SFLD" id="SFLDG01072">
    <property type="entry name" value="dehydrogenase_like"/>
    <property type="match status" value="1"/>
</dbReference>
<evidence type="ECO:0000256" key="3">
    <source>
        <dbReference type="ARBA" id="ARBA00023004"/>
    </source>
</evidence>
<keyword evidence="1" id="KW-0949">S-adenosyl-L-methionine</keyword>
<dbReference type="InterPro" id="IPR013785">
    <property type="entry name" value="Aldolase_TIM"/>
</dbReference>
<keyword evidence="7" id="KW-1185">Reference proteome</keyword>
<feature type="domain" description="Radical SAM core" evidence="5">
    <location>
        <begin position="35"/>
        <end position="266"/>
    </location>
</feature>
<sequence>MRWPSSGSSDAEPLLTQGFPESLDVDALMAAGWKPLPFQQFILKIHSRCDLACRHCYVYEMADQSWRDQPRRMSDAIADRAIQRIAEHAAGHDLPEIEVVLHGGEPLLAGPELISRLVRGVRGAVETGTRVNVAVQTNGVRLGPAFLDLFAELDVRVGVSLDGDAEGQDRHRRFANGRGSHALVSESLRRLTSGPYHHLFSGILCTVDVRNDPLRTYEALLEYDPPAIDFLLPHGNWATPPPFRDPGSPATPYADWLIPIFDRWYDSPVLHSEIRMFQEIMRLLMGSPSRAETVGLSPVRMVVIETDGAVEQSDILKSAYHRAPSTNLHVLTDPLDRALRLPSIAARQIGELALSPQCRACDLVSTCGGGLYAHRYSPTAGFAQPSVYCRDLYRLIHHIRARCAHDLARARGAP</sequence>
<dbReference type="STRING" id="46177.SAMN05660976_02974"/>
<evidence type="ECO:0000313" key="7">
    <source>
        <dbReference type="Proteomes" id="UP000198953"/>
    </source>
</evidence>
<evidence type="ECO:0000256" key="2">
    <source>
        <dbReference type="ARBA" id="ARBA00022723"/>
    </source>
</evidence>
<dbReference type="InterPro" id="IPR026335">
    <property type="entry name" value="rSAM_SPASM_FxsB"/>
</dbReference>
<dbReference type="PANTHER" id="PTHR43273:SF8">
    <property type="entry name" value="RADICAL SAM DOMAIN PROTEIN"/>
    <property type="match status" value="1"/>
</dbReference>
<dbReference type="PROSITE" id="PS51918">
    <property type="entry name" value="RADICAL_SAM"/>
    <property type="match status" value="1"/>
</dbReference>
<dbReference type="PANTHER" id="PTHR43273">
    <property type="entry name" value="ANAEROBIC SULFATASE-MATURATING ENZYME HOMOLOG ASLB-RELATED"/>
    <property type="match status" value="1"/>
</dbReference>
<dbReference type="GO" id="GO:0046872">
    <property type="term" value="F:metal ion binding"/>
    <property type="evidence" value="ECO:0007669"/>
    <property type="project" value="UniProtKB-KW"/>
</dbReference>
<evidence type="ECO:0000256" key="1">
    <source>
        <dbReference type="ARBA" id="ARBA00022691"/>
    </source>
</evidence>
<keyword evidence="2" id="KW-0479">Metal-binding</keyword>
<dbReference type="AlphaFoldDB" id="A0A1H7RYF7"/>
<dbReference type="EMBL" id="FOBF01000006">
    <property type="protein sequence ID" value="SEL65272.1"/>
    <property type="molecule type" value="Genomic_DNA"/>
</dbReference>
<reference evidence="6 7" key="1">
    <citation type="submission" date="2016-10" db="EMBL/GenBank/DDBJ databases">
        <authorList>
            <person name="de Groot N.N."/>
        </authorList>
    </citation>
    <scope>NUCLEOTIDE SEQUENCE [LARGE SCALE GENOMIC DNA]</scope>
    <source>
        <strain evidence="6 7">DSM 43357</strain>
    </source>
</reference>
<keyword evidence="3" id="KW-0408">Iron</keyword>
<dbReference type="GO" id="GO:0051536">
    <property type="term" value="F:iron-sulfur cluster binding"/>
    <property type="evidence" value="ECO:0007669"/>
    <property type="project" value="UniProtKB-KW"/>
</dbReference>
<dbReference type="NCBIfam" id="TIGR04269">
    <property type="entry name" value="SAM_SPASM_FxsB"/>
    <property type="match status" value="1"/>
</dbReference>
<evidence type="ECO:0000313" key="6">
    <source>
        <dbReference type="EMBL" id="SEL65272.1"/>
    </source>
</evidence>
<protein>
    <recommendedName>
        <fullName evidence="5">Radical SAM core domain-containing protein</fullName>
    </recommendedName>
</protein>
<gene>
    <name evidence="6" type="ORF">SAMN05660976_02974</name>
</gene>
<dbReference type="Pfam" id="PF04055">
    <property type="entry name" value="Radical_SAM"/>
    <property type="match status" value="1"/>
</dbReference>
<dbReference type="InterPro" id="IPR058240">
    <property type="entry name" value="rSAM_sf"/>
</dbReference>
<evidence type="ECO:0000259" key="5">
    <source>
        <dbReference type="PROSITE" id="PS51918"/>
    </source>
</evidence>
<dbReference type="SFLD" id="SFLDG01386">
    <property type="entry name" value="main_SPASM_domain-containing"/>
    <property type="match status" value="1"/>
</dbReference>
<dbReference type="InterPro" id="IPR023867">
    <property type="entry name" value="Sulphatase_maturase_rSAM"/>
</dbReference>
<dbReference type="SFLD" id="SFLDG01067">
    <property type="entry name" value="SPASM/twitch_domain_containing"/>
    <property type="match status" value="1"/>
</dbReference>
<dbReference type="Gene3D" id="3.20.20.70">
    <property type="entry name" value="Aldolase class I"/>
    <property type="match status" value="1"/>
</dbReference>
<dbReference type="CDD" id="cd01335">
    <property type="entry name" value="Radical_SAM"/>
    <property type="match status" value="1"/>
</dbReference>
<evidence type="ECO:0000256" key="4">
    <source>
        <dbReference type="ARBA" id="ARBA00023014"/>
    </source>
</evidence>
<dbReference type="SFLD" id="SFLDS00029">
    <property type="entry name" value="Radical_SAM"/>
    <property type="match status" value="1"/>
</dbReference>
<dbReference type="GO" id="GO:0016491">
    <property type="term" value="F:oxidoreductase activity"/>
    <property type="evidence" value="ECO:0007669"/>
    <property type="project" value="InterPro"/>
</dbReference>
<dbReference type="SUPFAM" id="SSF102114">
    <property type="entry name" value="Radical SAM enzymes"/>
    <property type="match status" value="1"/>
</dbReference>
<dbReference type="Proteomes" id="UP000198953">
    <property type="component" value="Unassembled WGS sequence"/>
</dbReference>
<keyword evidence="4" id="KW-0411">Iron-sulfur</keyword>
<dbReference type="InterPro" id="IPR007197">
    <property type="entry name" value="rSAM"/>
</dbReference>
<accession>A0A1H7RYF7</accession>
<organism evidence="6 7">
    <name type="scientific">Nonomuraea pusilla</name>
    <dbReference type="NCBI Taxonomy" id="46177"/>
    <lineage>
        <taxon>Bacteria</taxon>
        <taxon>Bacillati</taxon>
        <taxon>Actinomycetota</taxon>
        <taxon>Actinomycetes</taxon>
        <taxon>Streptosporangiales</taxon>
        <taxon>Streptosporangiaceae</taxon>
        <taxon>Nonomuraea</taxon>
    </lineage>
</organism>
<proteinExistence type="predicted"/>